<dbReference type="Proteomes" id="UP000014400">
    <property type="component" value="Unassembled WGS sequence"/>
</dbReference>
<organism evidence="1 2">
    <name type="scientific">Sutterella wadsworthensis HGA0223</name>
    <dbReference type="NCBI Taxonomy" id="1203554"/>
    <lineage>
        <taxon>Bacteria</taxon>
        <taxon>Pseudomonadati</taxon>
        <taxon>Pseudomonadota</taxon>
        <taxon>Betaproteobacteria</taxon>
        <taxon>Burkholderiales</taxon>
        <taxon>Sutterellaceae</taxon>
        <taxon>Sutterella</taxon>
    </lineage>
</organism>
<reference evidence="1 2" key="1">
    <citation type="submission" date="2013-04" db="EMBL/GenBank/DDBJ databases">
        <title>The Genome Sequence of Sutterella wadsworthensis HGA0223.</title>
        <authorList>
            <consortium name="The Broad Institute Genomics Platform"/>
            <person name="Earl A."/>
            <person name="Ward D."/>
            <person name="Feldgarden M."/>
            <person name="Gevers D."/>
            <person name="Schmidt T.M."/>
            <person name="Dover J."/>
            <person name="Dai D."/>
            <person name="Walker B."/>
            <person name="Young S."/>
            <person name="Zeng Q."/>
            <person name="Gargeya S."/>
            <person name="Fitzgerald M."/>
            <person name="Haas B."/>
            <person name="Abouelleil A."/>
            <person name="Allen A.W."/>
            <person name="Alvarado L."/>
            <person name="Arachchi H.M."/>
            <person name="Berlin A.M."/>
            <person name="Chapman S.B."/>
            <person name="Gainer-Dewar J."/>
            <person name="Goldberg J."/>
            <person name="Griggs A."/>
            <person name="Gujja S."/>
            <person name="Hansen M."/>
            <person name="Howarth C."/>
            <person name="Imamovic A."/>
            <person name="Ireland A."/>
            <person name="Larimer J."/>
            <person name="McCowan C."/>
            <person name="Murphy C."/>
            <person name="Pearson M."/>
            <person name="Poon T.W."/>
            <person name="Priest M."/>
            <person name="Roberts A."/>
            <person name="Saif S."/>
            <person name="Shea T."/>
            <person name="Sisk P."/>
            <person name="Sykes S."/>
            <person name="Wortman J."/>
            <person name="Nusbaum C."/>
            <person name="Birren B."/>
        </authorList>
    </citation>
    <scope>NUCLEOTIDE SEQUENCE [LARGE SCALE GENOMIC DNA]</scope>
    <source>
        <strain evidence="1 2">HGA0223</strain>
    </source>
</reference>
<comment type="caution">
    <text evidence="1">The sequence shown here is derived from an EMBL/GenBank/DDBJ whole genome shotgun (WGS) entry which is preliminary data.</text>
</comment>
<accession>S3BGC9</accession>
<gene>
    <name evidence="1" type="ORF">HMPREF1476_01785</name>
</gene>
<dbReference type="AlphaFoldDB" id="S3BGC9"/>
<evidence type="ECO:0000313" key="1">
    <source>
        <dbReference type="EMBL" id="EPD98400.1"/>
    </source>
</evidence>
<proteinExistence type="predicted"/>
<keyword evidence="2" id="KW-1185">Reference proteome</keyword>
<dbReference type="RefSeq" id="WP_016474949.1">
    <property type="nucleotide sequence ID" value="NZ_KE150480.1"/>
</dbReference>
<dbReference type="STRING" id="1203554.HMPREF1476_01785"/>
<dbReference type="eggNOG" id="ENOG5032V83">
    <property type="taxonomic scope" value="Bacteria"/>
</dbReference>
<dbReference type="HOGENOM" id="CLU_076897_0_0_4"/>
<dbReference type="PATRIC" id="fig|1203554.3.peg.1870"/>
<protein>
    <submittedName>
        <fullName evidence="1">Uncharacterized protein</fullName>
    </submittedName>
</protein>
<dbReference type="EMBL" id="ATCF01000025">
    <property type="protein sequence ID" value="EPD98400.1"/>
    <property type="molecule type" value="Genomic_DNA"/>
</dbReference>
<sequence>MNNIEKTDKKNGYAAVRFNAVKHGILSRETILPHESHEDYESLLNELREEYAPNGPTENALVEELASILWRKRRVLAAEGAQINSGIARAMSKSIRLVNTATPFFPRITGNEFSDDESLPVREILALDADDLERRKDAFRAVCNSVEKSRRILNQGGRGAARKALEALPNSLTELWFAKDRYGETIYQVDRFLENEVLPHLAEEKRLLENSDALRRQALGSAVVGLPFESIARYEAHLDRKFERTLSMLIKLKAMKAVPADNSALPAGEGR</sequence>
<name>S3BGC9_9BURK</name>
<evidence type="ECO:0000313" key="2">
    <source>
        <dbReference type="Proteomes" id="UP000014400"/>
    </source>
</evidence>